<dbReference type="AlphaFoldDB" id="A0AAE0KJR5"/>
<evidence type="ECO:0000313" key="2">
    <source>
        <dbReference type="Proteomes" id="UP001285441"/>
    </source>
</evidence>
<dbReference type="Proteomes" id="UP001285441">
    <property type="component" value="Unassembled WGS sequence"/>
</dbReference>
<evidence type="ECO:0000313" key="1">
    <source>
        <dbReference type="EMBL" id="KAK3378068.1"/>
    </source>
</evidence>
<name>A0AAE0KJR5_9PEZI</name>
<proteinExistence type="predicted"/>
<sequence length="197" mass="20767">MTFTGPIFVGGPSITLTGTAKEVYEQILVKNPNYNAWDWPEYQTNMAGSGLKKDDLPTTVTTAPGISRRALSPLDIVTCFPPGEKVINWPTQCGEGIQYLQKLNGYCGAPAGLGIGLGVGGCARASCSQNCGIFLCNNNAFAISVWCANIAGDVQNIGAECESPSSAAGNEVGPSLKGQIYRNGWPAWNTAVRNEVC</sequence>
<comment type="caution">
    <text evidence="1">The sequence shown here is derived from an EMBL/GenBank/DDBJ whole genome shotgun (WGS) entry which is preliminary data.</text>
</comment>
<gene>
    <name evidence="1" type="ORF">B0H63DRAFT_235360</name>
</gene>
<organism evidence="1 2">
    <name type="scientific">Podospora didyma</name>
    <dbReference type="NCBI Taxonomy" id="330526"/>
    <lineage>
        <taxon>Eukaryota</taxon>
        <taxon>Fungi</taxon>
        <taxon>Dikarya</taxon>
        <taxon>Ascomycota</taxon>
        <taxon>Pezizomycotina</taxon>
        <taxon>Sordariomycetes</taxon>
        <taxon>Sordariomycetidae</taxon>
        <taxon>Sordariales</taxon>
        <taxon>Podosporaceae</taxon>
        <taxon>Podospora</taxon>
    </lineage>
</organism>
<accession>A0AAE0KJR5</accession>
<keyword evidence="2" id="KW-1185">Reference proteome</keyword>
<dbReference type="EMBL" id="JAULSW010000006">
    <property type="protein sequence ID" value="KAK3378068.1"/>
    <property type="molecule type" value="Genomic_DNA"/>
</dbReference>
<protein>
    <submittedName>
        <fullName evidence="1">Uncharacterized protein</fullName>
    </submittedName>
</protein>
<reference evidence="1" key="2">
    <citation type="submission" date="2023-06" db="EMBL/GenBank/DDBJ databases">
        <authorList>
            <consortium name="Lawrence Berkeley National Laboratory"/>
            <person name="Haridas S."/>
            <person name="Hensen N."/>
            <person name="Bonometti L."/>
            <person name="Westerberg I."/>
            <person name="Brannstrom I.O."/>
            <person name="Guillou S."/>
            <person name="Cros-Aarteil S."/>
            <person name="Calhoun S."/>
            <person name="Kuo A."/>
            <person name="Mondo S."/>
            <person name="Pangilinan J."/>
            <person name="Riley R."/>
            <person name="LaButti K."/>
            <person name="Andreopoulos B."/>
            <person name="Lipzen A."/>
            <person name="Chen C."/>
            <person name="Yanf M."/>
            <person name="Daum C."/>
            <person name="Ng V."/>
            <person name="Clum A."/>
            <person name="Steindorff A."/>
            <person name="Ohm R."/>
            <person name="Martin F."/>
            <person name="Silar P."/>
            <person name="Natvig D."/>
            <person name="Lalanne C."/>
            <person name="Gautier V."/>
            <person name="Ament-velasquez S.L."/>
            <person name="Kruys A."/>
            <person name="Hutchinson M.I."/>
            <person name="Powell A.J."/>
            <person name="Barry K."/>
            <person name="Miller A.N."/>
            <person name="Grigoriev I.V."/>
            <person name="Debuchy R."/>
            <person name="Gladieux P."/>
            <person name="Thoren M.H."/>
            <person name="Johannesson H."/>
        </authorList>
    </citation>
    <scope>NUCLEOTIDE SEQUENCE</scope>
    <source>
        <strain evidence="1">CBS 232.78</strain>
    </source>
</reference>
<reference evidence="1" key="1">
    <citation type="journal article" date="2023" name="Mol. Phylogenet. Evol.">
        <title>Genome-scale phylogeny and comparative genomics of the fungal order Sordariales.</title>
        <authorList>
            <person name="Hensen N."/>
            <person name="Bonometti L."/>
            <person name="Westerberg I."/>
            <person name="Brannstrom I.O."/>
            <person name="Guillou S."/>
            <person name="Cros-Aarteil S."/>
            <person name="Calhoun S."/>
            <person name="Haridas S."/>
            <person name="Kuo A."/>
            <person name="Mondo S."/>
            <person name="Pangilinan J."/>
            <person name="Riley R."/>
            <person name="LaButti K."/>
            <person name="Andreopoulos B."/>
            <person name="Lipzen A."/>
            <person name="Chen C."/>
            <person name="Yan M."/>
            <person name="Daum C."/>
            <person name="Ng V."/>
            <person name="Clum A."/>
            <person name="Steindorff A."/>
            <person name="Ohm R.A."/>
            <person name="Martin F."/>
            <person name="Silar P."/>
            <person name="Natvig D.O."/>
            <person name="Lalanne C."/>
            <person name="Gautier V."/>
            <person name="Ament-Velasquez S.L."/>
            <person name="Kruys A."/>
            <person name="Hutchinson M.I."/>
            <person name="Powell A.J."/>
            <person name="Barry K."/>
            <person name="Miller A.N."/>
            <person name="Grigoriev I.V."/>
            <person name="Debuchy R."/>
            <person name="Gladieux P."/>
            <person name="Hiltunen Thoren M."/>
            <person name="Johannesson H."/>
        </authorList>
    </citation>
    <scope>NUCLEOTIDE SEQUENCE</scope>
    <source>
        <strain evidence="1">CBS 232.78</strain>
    </source>
</reference>